<gene>
    <name evidence="2" type="ORF">GCM10023333_23260</name>
</gene>
<keyword evidence="1" id="KW-0732">Signal</keyword>
<feature type="signal peptide" evidence="1">
    <location>
        <begin position="1"/>
        <end position="22"/>
    </location>
</feature>
<sequence>MAHPAPLCTLALLCAIAAPLFAHDTITVSGRVTDRAGQPVPRCDVIFNPSAFIGDDSLYFKCDQQGRYRAEIPVGHYNSLYAIDLPEYGKTQLEFWGWNLQLDKDEVIDLAFDTIEVYSLAVWASNGGARSVFAAFRPMHLASALAPNVYRKQIEGQDLAIFDITPQLSAEGIQASIDGQPVRLQSFFWSYEETGACGEHATAGIDPDEPCHMPMIIAQFERPKLDAGKHQLRIRLTDSTTGEIGEGLTHFVSNAVGLGF</sequence>
<dbReference type="EMBL" id="BAABJZ010000079">
    <property type="protein sequence ID" value="GAA4889318.1"/>
    <property type="molecule type" value="Genomic_DNA"/>
</dbReference>
<keyword evidence="3" id="KW-1185">Reference proteome</keyword>
<comment type="caution">
    <text evidence="2">The sequence shown here is derived from an EMBL/GenBank/DDBJ whole genome shotgun (WGS) entry which is preliminary data.</text>
</comment>
<accession>A0ABP9EZ62</accession>
<evidence type="ECO:0008006" key="4">
    <source>
        <dbReference type="Google" id="ProtNLM"/>
    </source>
</evidence>
<dbReference type="InterPro" id="IPR008969">
    <property type="entry name" value="CarboxyPept-like_regulatory"/>
</dbReference>
<proteinExistence type="predicted"/>
<reference evidence="3" key="1">
    <citation type="journal article" date="2019" name="Int. J. Syst. Evol. Microbiol.">
        <title>The Global Catalogue of Microorganisms (GCM) 10K type strain sequencing project: providing services to taxonomists for standard genome sequencing and annotation.</title>
        <authorList>
            <consortium name="The Broad Institute Genomics Platform"/>
            <consortium name="The Broad Institute Genome Sequencing Center for Infectious Disease"/>
            <person name="Wu L."/>
            <person name="Ma J."/>
        </authorList>
    </citation>
    <scope>NUCLEOTIDE SEQUENCE [LARGE SCALE GENOMIC DNA]</scope>
    <source>
        <strain evidence="3">JCM 18401</strain>
    </source>
</reference>
<evidence type="ECO:0000313" key="2">
    <source>
        <dbReference type="EMBL" id="GAA4889318.1"/>
    </source>
</evidence>
<feature type="chain" id="PRO_5045117553" description="Carboxypeptidase regulatory-like domain-containing protein" evidence="1">
    <location>
        <begin position="23"/>
        <end position="260"/>
    </location>
</feature>
<dbReference type="Proteomes" id="UP001499988">
    <property type="component" value="Unassembled WGS sequence"/>
</dbReference>
<evidence type="ECO:0000256" key="1">
    <source>
        <dbReference type="SAM" id="SignalP"/>
    </source>
</evidence>
<dbReference type="SUPFAM" id="SSF49464">
    <property type="entry name" value="Carboxypeptidase regulatory domain-like"/>
    <property type="match status" value="1"/>
</dbReference>
<organism evidence="2 3">
    <name type="scientific">Ferrimonas pelagia</name>
    <dbReference type="NCBI Taxonomy" id="1177826"/>
    <lineage>
        <taxon>Bacteria</taxon>
        <taxon>Pseudomonadati</taxon>
        <taxon>Pseudomonadota</taxon>
        <taxon>Gammaproteobacteria</taxon>
        <taxon>Alteromonadales</taxon>
        <taxon>Ferrimonadaceae</taxon>
        <taxon>Ferrimonas</taxon>
    </lineage>
</organism>
<name>A0ABP9EZ62_9GAMM</name>
<protein>
    <recommendedName>
        <fullName evidence="4">Carboxypeptidase regulatory-like domain-containing protein</fullName>
    </recommendedName>
</protein>
<dbReference type="RefSeq" id="WP_345335564.1">
    <property type="nucleotide sequence ID" value="NZ_BAABJZ010000079.1"/>
</dbReference>
<evidence type="ECO:0000313" key="3">
    <source>
        <dbReference type="Proteomes" id="UP001499988"/>
    </source>
</evidence>